<protein>
    <submittedName>
        <fullName evidence="1">Uncharacterized protein</fullName>
    </submittedName>
</protein>
<proteinExistence type="predicted"/>
<keyword evidence="2" id="KW-1185">Reference proteome</keyword>
<dbReference type="Proteomes" id="UP001320148">
    <property type="component" value="Chromosome"/>
</dbReference>
<reference evidence="1 2" key="1">
    <citation type="submission" date="2021-02" db="EMBL/GenBank/DDBJ databases">
        <title>Complete genome of Desulfoluna sp. strain ASN36.</title>
        <authorList>
            <person name="Takahashi A."/>
            <person name="Kojima H."/>
            <person name="Fukui M."/>
        </authorList>
    </citation>
    <scope>NUCLEOTIDE SEQUENCE [LARGE SCALE GENOMIC DNA]</scope>
    <source>
        <strain evidence="1 2">ASN36</strain>
    </source>
</reference>
<dbReference type="EMBL" id="AP024488">
    <property type="protein sequence ID" value="BCS98323.1"/>
    <property type="molecule type" value="Genomic_DNA"/>
</dbReference>
<sequence length="65" mass="7019">MEKKAPANPSGAPYGTRRFSSILSLAIRKHKTQGALVWPRYRVATQRGLQNAGGLSLPLSHHPAA</sequence>
<organism evidence="1 2">
    <name type="scientific">Desulfoluna limicola</name>
    <dbReference type="NCBI Taxonomy" id="2810562"/>
    <lineage>
        <taxon>Bacteria</taxon>
        <taxon>Pseudomonadati</taxon>
        <taxon>Thermodesulfobacteriota</taxon>
        <taxon>Desulfobacteria</taxon>
        <taxon>Desulfobacterales</taxon>
        <taxon>Desulfolunaceae</taxon>
        <taxon>Desulfoluna</taxon>
    </lineage>
</organism>
<evidence type="ECO:0000313" key="2">
    <source>
        <dbReference type="Proteomes" id="UP001320148"/>
    </source>
</evidence>
<name>A0ABM7PLL5_9BACT</name>
<evidence type="ECO:0000313" key="1">
    <source>
        <dbReference type="EMBL" id="BCS98323.1"/>
    </source>
</evidence>
<accession>A0ABM7PLL5</accession>
<gene>
    <name evidence="1" type="ORF">DSLASN_39550</name>
</gene>